<dbReference type="Gene3D" id="2.70.150.10">
    <property type="entry name" value="Calcium-transporting ATPase, cytoplasmic transduction domain A"/>
    <property type="match status" value="1"/>
</dbReference>
<dbReference type="Proteomes" id="UP001519331">
    <property type="component" value="Unassembled WGS sequence"/>
</dbReference>
<evidence type="ECO:0000256" key="3">
    <source>
        <dbReference type="ARBA" id="ARBA00022842"/>
    </source>
</evidence>
<feature type="transmembrane region" description="Helical" evidence="7">
    <location>
        <begin position="60"/>
        <end position="78"/>
    </location>
</feature>
<evidence type="ECO:0000256" key="5">
    <source>
        <dbReference type="ARBA" id="ARBA00022989"/>
    </source>
</evidence>
<dbReference type="Pfam" id="PF00702">
    <property type="entry name" value="Hydrolase"/>
    <property type="match status" value="1"/>
</dbReference>
<evidence type="ECO:0000256" key="2">
    <source>
        <dbReference type="ARBA" id="ARBA00022692"/>
    </source>
</evidence>
<dbReference type="InterPro" id="IPR023299">
    <property type="entry name" value="ATPase_P-typ_cyto_dom_N"/>
</dbReference>
<feature type="transmembrane region" description="Helical" evidence="7">
    <location>
        <begin position="660"/>
        <end position="683"/>
    </location>
</feature>
<dbReference type="SUPFAM" id="SSF81665">
    <property type="entry name" value="Calcium ATPase, transmembrane domain M"/>
    <property type="match status" value="1"/>
</dbReference>
<keyword evidence="6 7" id="KW-0472">Membrane</keyword>
<dbReference type="SUPFAM" id="SSF81653">
    <property type="entry name" value="Calcium ATPase, transduction domain A"/>
    <property type="match status" value="1"/>
</dbReference>
<comment type="caution">
    <text evidence="9">The sequence shown here is derived from an EMBL/GenBank/DDBJ whole genome shotgun (WGS) entry which is preliminary data.</text>
</comment>
<reference evidence="9 10" key="1">
    <citation type="submission" date="2021-03" db="EMBL/GenBank/DDBJ databases">
        <title>Sequencing the genomes of 1000 actinobacteria strains.</title>
        <authorList>
            <person name="Klenk H.-P."/>
        </authorList>
    </citation>
    <scope>NUCLEOTIDE SEQUENCE [LARGE SCALE GENOMIC DNA]</scope>
    <source>
        <strain evidence="9 10">DSM 12544</strain>
    </source>
</reference>
<dbReference type="Gene3D" id="3.40.1110.10">
    <property type="entry name" value="Calcium-transporting ATPase, cytoplasmic domain N"/>
    <property type="match status" value="1"/>
</dbReference>
<dbReference type="InterPro" id="IPR008250">
    <property type="entry name" value="ATPase_P-typ_transduc_dom_A_sf"/>
</dbReference>
<evidence type="ECO:0000256" key="7">
    <source>
        <dbReference type="SAM" id="Phobius"/>
    </source>
</evidence>
<dbReference type="InterPro" id="IPR044492">
    <property type="entry name" value="P_typ_ATPase_HD_dom"/>
</dbReference>
<dbReference type="InterPro" id="IPR023298">
    <property type="entry name" value="ATPase_P-typ_TM_dom_sf"/>
</dbReference>
<evidence type="ECO:0000256" key="4">
    <source>
        <dbReference type="ARBA" id="ARBA00022967"/>
    </source>
</evidence>
<dbReference type="PRINTS" id="PR00120">
    <property type="entry name" value="HATPASE"/>
</dbReference>
<dbReference type="EMBL" id="JAGINX010000001">
    <property type="protein sequence ID" value="MBP2319009.1"/>
    <property type="molecule type" value="Genomic_DNA"/>
</dbReference>
<keyword evidence="4" id="KW-1278">Translocase</keyword>
<dbReference type="InterPro" id="IPR023214">
    <property type="entry name" value="HAD_sf"/>
</dbReference>
<dbReference type="EC" id="3.6.3.-" evidence="9"/>
<evidence type="ECO:0000256" key="1">
    <source>
        <dbReference type="ARBA" id="ARBA00004651"/>
    </source>
</evidence>
<evidence type="ECO:0000259" key="8">
    <source>
        <dbReference type="Pfam" id="PF00122"/>
    </source>
</evidence>
<accession>A0ABS4T3H2</accession>
<feature type="transmembrane region" description="Helical" evidence="7">
    <location>
        <begin position="725"/>
        <end position="749"/>
    </location>
</feature>
<feature type="transmembrane region" description="Helical" evidence="7">
    <location>
        <begin position="273"/>
        <end position="302"/>
    </location>
</feature>
<dbReference type="Gene3D" id="1.20.1110.10">
    <property type="entry name" value="Calcium-transporting ATPase, transmembrane domain"/>
    <property type="match status" value="1"/>
</dbReference>
<feature type="transmembrane region" description="Helical" evidence="7">
    <location>
        <begin position="755"/>
        <end position="772"/>
    </location>
</feature>
<feature type="transmembrane region" description="Helical" evidence="7">
    <location>
        <begin position="816"/>
        <end position="835"/>
    </location>
</feature>
<feature type="transmembrane region" description="Helical" evidence="7">
    <location>
        <begin position="784"/>
        <end position="804"/>
    </location>
</feature>
<name>A0ABS4T3H2_9MICC</name>
<dbReference type="PRINTS" id="PR00119">
    <property type="entry name" value="CATATPASE"/>
</dbReference>
<keyword evidence="9" id="KW-0378">Hydrolase</keyword>
<comment type="subcellular location">
    <subcellularLocation>
        <location evidence="1">Cell membrane</location>
        <topology evidence="1">Multi-pass membrane protein</topology>
    </subcellularLocation>
</comment>
<evidence type="ECO:0000313" key="9">
    <source>
        <dbReference type="EMBL" id="MBP2319009.1"/>
    </source>
</evidence>
<dbReference type="SFLD" id="SFLDG00002">
    <property type="entry name" value="C1.7:_P-type_atpase_like"/>
    <property type="match status" value="1"/>
</dbReference>
<dbReference type="PROSITE" id="PS00154">
    <property type="entry name" value="ATPASE_E1_E2"/>
    <property type="match status" value="1"/>
</dbReference>
<dbReference type="PANTHER" id="PTHR24093:SF508">
    <property type="entry name" value="CALCIUM-TRANSPORTING ATPASE CTPE"/>
    <property type="match status" value="1"/>
</dbReference>
<protein>
    <submittedName>
        <fullName evidence="9">Cation-transporting ATPase E</fullName>
        <ecNumber evidence="9">3.6.3.-</ecNumber>
    </submittedName>
</protein>
<evidence type="ECO:0000313" key="10">
    <source>
        <dbReference type="Proteomes" id="UP001519331"/>
    </source>
</evidence>
<gene>
    <name evidence="9" type="ORF">JOF45_002028</name>
</gene>
<feature type="domain" description="P-type ATPase A" evidence="8">
    <location>
        <begin position="115"/>
        <end position="212"/>
    </location>
</feature>
<organism evidence="9 10">
    <name type="scientific">Nesterenkonia lacusekhoensis</name>
    <dbReference type="NCBI Taxonomy" id="150832"/>
    <lineage>
        <taxon>Bacteria</taxon>
        <taxon>Bacillati</taxon>
        <taxon>Actinomycetota</taxon>
        <taxon>Actinomycetes</taxon>
        <taxon>Micrococcales</taxon>
        <taxon>Micrococcaceae</taxon>
        <taxon>Nesterenkonia</taxon>
    </lineage>
</organism>
<dbReference type="SFLD" id="SFLDS00003">
    <property type="entry name" value="Haloacid_Dehalogenase"/>
    <property type="match status" value="1"/>
</dbReference>
<proteinExistence type="predicted"/>
<dbReference type="RefSeq" id="WP_342591463.1">
    <property type="nucleotide sequence ID" value="NZ_JAGINX010000001.1"/>
</dbReference>
<dbReference type="SUPFAM" id="SSF56784">
    <property type="entry name" value="HAD-like"/>
    <property type="match status" value="1"/>
</dbReference>
<dbReference type="SUPFAM" id="SSF81660">
    <property type="entry name" value="Metal cation-transporting ATPase, ATP-binding domain N"/>
    <property type="match status" value="1"/>
</dbReference>
<feature type="transmembrane region" description="Helical" evidence="7">
    <location>
        <begin position="695"/>
        <end position="713"/>
    </location>
</feature>
<evidence type="ECO:0000256" key="6">
    <source>
        <dbReference type="ARBA" id="ARBA00023136"/>
    </source>
</evidence>
<dbReference type="InterPro" id="IPR018303">
    <property type="entry name" value="ATPase_P-typ_P_site"/>
</dbReference>
<dbReference type="NCBIfam" id="TIGR01494">
    <property type="entry name" value="ATPase_P-type"/>
    <property type="match status" value="2"/>
</dbReference>
<dbReference type="Gene3D" id="3.40.50.1000">
    <property type="entry name" value="HAD superfamily/HAD-like"/>
    <property type="match status" value="1"/>
</dbReference>
<feature type="transmembrane region" description="Helical" evidence="7">
    <location>
        <begin position="231"/>
        <end position="253"/>
    </location>
</feature>
<dbReference type="PANTHER" id="PTHR24093">
    <property type="entry name" value="CATION TRANSPORTING ATPASE"/>
    <property type="match status" value="1"/>
</dbReference>
<dbReference type="InterPro" id="IPR059000">
    <property type="entry name" value="ATPase_P-type_domA"/>
</dbReference>
<dbReference type="InterPro" id="IPR001757">
    <property type="entry name" value="P_typ_ATPase"/>
</dbReference>
<dbReference type="GO" id="GO:0016787">
    <property type="term" value="F:hydrolase activity"/>
    <property type="evidence" value="ECO:0007669"/>
    <property type="project" value="UniProtKB-KW"/>
</dbReference>
<sequence>MSETAPPRDPAESRSPVDPVILESYGLNAVQVAERQRLDLDNVQPHTTSRSIAEILRTHLMTLFNLIIGVCALMIIILGRWLDLLFAVAAVANVIIGLVQEYSAKRKLDAIALLHQDHIRVLRDGTLMSVHREQIVLDDVVELRRGDQIPADGIVISSRGLDVDESILTGEADPVPKRRDDYILSGTAALAGTGRFVVTAVGEKAHAVKIATESKRYQKINSELRRALEKVAFWLSMALLPITAVVFNGQMQAHGGWSEAISQGWSDGAWRDAMVTAVSSVTAMIPAGLALMTTIAFAVAAVKLAQTQVLIQEQPAVEILARVDVVCFDKTGTLTDGTVAFHSAAPLDRRGLPTTWSQDPSSTAIAGTEPWQQVLAWFGNDELANPTAAALQVPFHALPRHHAAFQVQFSSARRWSAVTFADDAGELAGHWVLGAPEILLDPVVAGGIEAEQLFAHTDAIAAQGLRTMVLARAPLYETVVDGASGPLGRGERLPNDLYPVALLTFKENVRSDAKQTLEYFHSQEVGLKVISGDHPRTVAAVAREVGMQVDGDGVDASRLPQDPEALRAVMSTHSVFGRVTPEQKRAMVEALKANGHVVAMTGDGINDALALKKADLGIAMGNGAPATKAVSRMVLLDGKFDRLPDVLDEGRKVIANTERVAHLFLTKTAYALLLGLFYALMFWEFPFLPRQFSTVDFLMLGCPAFFLALMPNTRRYRPGFLRRSVLFSIPASLAICLAVIPVSLFGRVFGDTAPGIQTASTLCLTAVGLWVLNVALRPLSVPRIILISSMYVLLALVLLVPISQQYHLFAMPSAELLAASFVAAVLGSGLVELGWRLYAARVEAPSASQENTSAETPPLPPRTY</sequence>
<keyword evidence="5 7" id="KW-1133">Transmembrane helix</keyword>
<feature type="transmembrane region" description="Helical" evidence="7">
    <location>
        <begin position="84"/>
        <end position="104"/>
    </location>
</feature>
<dbReference type="InterPro" id="IPR036412">
    <property type="entry name" value="HAD-like_sf"/>
</dbReference>
<keyword evidence="2 7" id="KW-0812">Transmembrane</keyword>
<keyword evidence="10" id="KW-1185">Reference proteome</keyword>
<keyword evidence="3" id="KW-0460">Magnesium</keyword>
<dbReference type="SFLD" id="SFLDF00027">
    <property type="entry name" value="p-type_atpase"/>
    <property type="match status" value="1"/>
</dbReference>
<dbReference type="Pfam" id="PF00122">
    <property type="entry name" value="E1-E2_ATPase"/>
    <property type="match status" value="1"/>
</dbReference>